<dbReference type="SUPFAM" id="SSF53098">
    <property type="entry name" value="Ribonuclease H-like"/>
    <property type="match status" value="1"/>
</dbReference>
<dbReference type="EC" id="2.7.7.49" evidence="1"/>
<dbReference type="CDD" id="cd09274">
    <property type="entry name" value="RNase_HI_RT_Ty3"/>
    <property type="match status" value="1"/>
</dbReference>
<dbReference type="InterPro" id="IPR012337">
    <property type="entry name" value="RNaseH-like_sf"/>
</dbReference>
<keyword evidence="14" id="KW-0233">DNA recombination</keyword>
<dbReference type="Pfam" id="PF17921">
    <property type="entry name" value="Integrase_H2C2"/>
    <property type="match status" value="1"/>
</dbReference>
<evidence type="ECO:0000256" key="6">
    <source>
        <dbReference type="ARBA" id="ARBA00022750"/>
    </source>
</evidence>
<dbReference type="InterPro" id="IPR041588">
    <property type="entry name" value="Integrase_H2C2"/>
</dbReference>
<dbReference type="GO" id="GO:0015074">
    <property type="term" value="P:DNA integration"/>
    <property type="evidence" value="ECO:0007669"/>
    <property type="project" value="UniProtKB-KW"/>
</dbReference>
<protein>
    <recommendedName>
        <fullName evidence="1">RNA-directed DNA polymerase</fullName>
        <ecNumber evidence="1">2.7.7.49</ecNumber>
    </recommendedName>
</protein>
<evidence type="ECO:0000259" key="16">
    <source>
        <dbReference type="PROSITE" id="PS50878"/>
    </source>
</evidence>
<dbReference type="FunFam" id="3.30.70.270:FF:000020">
    <property type="entry name" value="Transposon Tf2-6 polyprotein-like Protein"/>
    <property type="match status" value="1"/>
</dbReference>
<dbReference type="PANTHER" id="PTHR37984">
    <property type="entry name" value="PROTEIN CBG26694"/>
    <property type="match status" value="1"/>
</dbReference>
<dbReference type="GO" id="GO:0004190">
    <property type="term" value="F:aspartic-type endopeptidase activity"/>
    <property type="evidence" value="ECO:0007669"/>
    <property type="project" value="UniProtKB-KW"/>
</dbReference>
<evidence type="ECO:0000256" key="3">
    <source>
        <dbReference type="ARBA" id="ARBA00022695"/>
    </source>
</evidence>
<dbReference type="InterPro" id="IPR001584">
    <property type="entry name" value="Integrase_cat-core"/>
</dbReference>
<evidence type="ECO:0000256" key="14">
    <source>
        <dbReference type="ARBA" id="ARBA00023172"/>
    </source>
</evidence>
<dbReference type="Pfam" id="PF17919">
    <property type="entry name" value="RT_RNaseH_2"/>
    <property type="match status" value="1"/>
</dbReference>
<dbReference type="InterPro" id="IPR050951">
    <property type="entry name" value="Retrovirus_Pol_polyprotein"/>
</dbReference>
<keyword evidence="11" id="KW-0695">RNA-directed DNA polymerase</keyword>
<dbReference type="CDD" id="cd01647">
    <property type="entry name" value="RT_LTR"/>
    <property type="match status" value="1"/>
</dbReference>
<dbReference type="FunFam" id="3.10.20.370:FF:000001">
    <property type="entry name" value="Retrovirus-related Pol polyprotein from transposon 17.6-like protein"/>
    <property type="match status" value="1"/>
</dbReference>
<organism evidence="18">
    <name type="scientific">Schizaphis graminum</name>
    <name type="common">Green bug aphid</name>
    <dbReference type="NCBI Taxonomy" id="13262"/>
    <lineage>
        <taxon>Eukaryota</taxon>
        <taxon>Metazoa</taxon>
        <taxon>Ecdysozoa</taxon>
        <taxon>Arthropoda</taxon>
        <taxon>Hexapoda</taxon>
        <taxon>Insecta</taxon>
        <taxon>Pterygota</taxon>
        <taxon>Neoptera</taxon>
        <taxon>Paraneoptera</taxon>
        <taxon>Hemiptera</taxon>
        <taxon>Sternorrhyncha</taxon>
        <taxon>Aphidomorpha</taxon>
        <taxon>Aphidoidea</taxon>
        <taxon>Aphididae</taxon>
        <taxon>Aphidini</taxon>
        <taxon>Schizaphis</taxon>
    </lineage>
</organism>
<dbReference type="PROSITE" id="PS50878">
    <property type="entry name" value="RT_POL"/>
    <property type="match status" value="1"/>
</dbReference>
<dbReference type="InterPro" id="IPR041577">
    <property type="entry name" value="RT_RNaseH_2"/>
</dbReference>
<gene>
    <name evidence="18" type="primary">TY3B-I_16</name>
    <name evidence="18" type="ORF">g.158465</name>
</gene>
<evidence type="ECO:0000256" key="12">
    <source>
        <dbReference type="ARBA" id="ARBA00022932"/>
    </source>
</evidence>
<evidence type="ECO:0000256" key="15">
    <source>
        <dbReference type="ARBA" id="ARBA00023268"/>
    </source>
</evidence>
<sequence length="862" mass="99419">MKLNYKEPKFNAPHRVSPQQRTELEGQINKLLKANIVKPVISKFAAPAFLVKKKEIGSYRLVVSYKELNDRVECDQYPIPRIADLFRALEGSKYFTSLDLNSGFFQIPVKEQDQYKLAFTSILGLLTFTRLPQGFKNSSAIFQRELNKAFSNILYKSIIIYIDDLVSYGNNFEQAIINLRKAFEIIDKMDFSLKTKKCNFFFDKIELLGHEISTIGIQPLDKNTKAITEFKIPKTIKDVRSFIGMCSYYRKHVKDFAKIAHPLSELIKSGTNKITWLDQHDESFNKLKKCLISEPLLIHFDDNKHVYLTIDASIMGLGACIEQADDTNTLHPVGYASRKLLDSEKTYSSTTLELLGLCFGIQYFREYLWGRKFTVFCDNISLQYYNSLKIPSARFARLTLKLLDFDFEIKYKKGKENKVADSLSRNAINNIKITNKIDENTDTLTNLHDIKTQQKNDNFCNNIIKALNNEEVPTNIKRKSRLFILQSEILYYKKYTPPKNYNLILVVPKTLINEILKSYHDSPTGGHTGISRTIHKIQNKYYWPSLHKDTTNFIKSCDECQTNKKLSGKPIGLLNPIPIITGKPLDRVTFDYLGPLVPSNKKRYVIVAACNTTKYIFTKAVESATAEATAKFITEIVSIWGCFRNFSSDRGTHFRNNLISDICSNLGIKQTLSTSYSPQTQGLVEKINGVLTGSLKNYIEKGDQSKWSYFLPYITLAYNATPQTTTKYSPFYLMHGFEPTFPIDNKIIPENIPYQLKQSLIELNKIRDKIPQRVHEAQIIQKKYHDKTHTTINYNINDLVMVKFPFLEVGKSPKLGPIYRGPFKIIDKVNELNYKIKLILNKKEIIDTVHIRRLKPYHKREQ</sequence>
<dbReference type="FunFam" id="1.10.340.70:FF:000001">
    <property type="entry name" value="Retrovirus-related Pol polyprotein from transposon gypsy-like Protein"/>
    <property type="match status" value="1"/>
</dbReference>
<dbReference type="InterPro" id="IPR043502">
    <property type="entry name" value="DNA/RNA_pol_sf"/>
</dbReference>
<evidence type="ECO:0000259" key="17">
    <source>
        <dbReference type="PROSITE" id="PS50994"/>
    </source>
</evidence>
<evidence type="ECO:0000256" key="9">
    <source>
        <dbReference type="ARBA" id="ARBA00022842"/>
    </source>
</evidence>
<proteinExistence type="predicted"/>
<dbReference type="GO" id="GO:0004519">
    <property type="term" value="F:endonuclease activity"/>
    <property type="evidence" value="ECO:0007669"/>
    <property type="project" value="UniProtKB-KW"/>
</dbReference>
<evidence type="ECO:0000256" key="2">
    <source>
        <dbReference type="ARBA" id="ARBA00022670"/>
    </source>
</evidence>
<keyword evidence="4" id="KW-0540">Nuclease</keyword>
<evidence type="ECO:0000256" key="5">
    <source>
        <dbReference type="ARBA" id="ARBA00022723"/>
    </source>
</evidence>
<dbReference type="GO" id="GO:0003677">
    <property type="term" value="F:DNA binding"/>
    <property type="evidence" value="ECO:0007669"/>
    <property type="project" value="UniProtKB-KW"/>
</dbReference>
<dbReference type="SUPFAM" id="SSF56672">
    <property type="entry name" value="DNA/RNA polymerases"/>
    <property type="match status" value="1"/>
</dbReference>
<dbReference type="InterPro" id="IPR036397">
    <property type="entry name" value="RNaseH_sf"/>
</dbReference>
<keyword evidence="12" id="KW-0239">DNA-directed DNA polymerase</keyword>
<dbReference type="EMBL" id="GGMR01007445">
    <property type="protein sequence ID" value="MBY20064.1"/>
    <property type="molecule type" value="Transcribed_RNA"/>
</dbReference>
<keyword evidence="7" id="KW-0255">Endonuclease</keyword>
<dbReference type="PANTHER" id="PTHR37984:SF5">
    <property type="entry name" value="PROTEIN NYNRIN-LIKE"/>
    <property type="match status" value="1"/>
</dbReference>
<feature type="domain" description="Integrase catalytic" evidence="17">
    <location>
        <begin position="580"/>
        <end position="738"/>
    </location>
</feature>
<keyword evidence="3" id="KW-0548">Nucleotidyltransferase</keyword>
<evidence type="ECO:0000256" key="7">
    <source>
        <dbReference type="ARBA" id="ARBA00022759"/>
    </source>
</evidence>
<dbReference type="Pfam" id="PF00078">
    <property type="entry name" value="RVT_1"/>
    <property type="match status" value="1"/>
</dbReference>
<dbReference type="PROSITE" id="PS50994">
    <property type="entry name" value="INTEGRASE"/>
    <property type="match status" value="1"/>
</dbReference>
<dbReference type="GO" id="GO:0042575">
    <property type="term" value="C:DNA polymerase complex"/>
    <property type="evidence" value="ECO:0007669"/>
    <property type="project" value="UniProtKB-ARBA"/>
</dbReference>
<keyword evidence="13" id="KW-0238">DNA-binding</keyword>
<accession>A0A2S2NSD6</accession>
<keyword evidence="8" id="KW-0378">Hydrolase</keyword>
<keyword evidence="2" id="KW-0645">Protease</keyword>
<keyword evidence="5" id="KW-0479">Metal-binding</keyword>
<keyword evidence="15" id="KW-0511">Multifunctional enzyme</keyword>
<dbReference type="Gene3D" id="3.30.70.270">
    <property type="match status" value="2"/>
</dbReference>
<dbReference type="Pfam" id="PF24626">
    <property type="entry name" value="SH3_Tf2-1"/>
    <property type="match status" value="1"/>
</dbReference>
<dbReference type="Gene3D" id="1.10.340.70">
    <property type="match status" value="1"/>
</dbReference>
<keyword evidence="10" id="KW-0229">DNA integration</keyword>
<dbReference type="GO" id="GO:0003887">
    <property type="term" value="F:DNA-directed DNA polymerase activity"/>
    <property type="evidence" value="ECO:0007669"/>
    <property type="project" value="UniProtKB-KW"/>
</dbReference>
<evidence type="ECO:0000313" key="18">
    <source>
        <dbReference type="EMBL" id="MBY20064.1"/>
    </source>
</evidence>
<dbReference type="GO" id="GO:0006310">
    <property type="term" value="P:DNA recombination"/>
    <property type="evidence" value="ECO:0007669"/>
    <property type="project" value="UniProtKB-KW"/>
</dbReference>
<evidence type="ECO:0000256" key="10">
    <source>
        <dbReference type="ARBA" id="ARBA00022908"/>
    </source>
</evidence>
<name>A0A2S2NSD6_SCHGA</name>
<dbReference type="InterPro" id="IPR000477">
    <property type="entry name" value="RT_dom"/>
</dbReference>
<dbReference type="GO" id="GO:0006508">
    <property type="term" value="P:proteolysis"/>
    <property type="evidence" value="ECO:0007669"/>
    <property type="project" value="UniProtKB-KW"/>
</dbReference>
<evidence type="ECO:0000256" key="4">
    <source>
        <dbReference type="ARBA" id="ARBA00022722"/>
    </source>
</evidence>
<evidence type="ECO:0000256" key="8">
    <source>
        <dbReference type="ARBA" id="ARBA00022801"/>
    </source>
</evidence>
<evidence type="ECO:0000256" key="1">
    <source>
        <dbReference type="ARBA" id="ARBA00012493"/>
    </source>
</evidence>
<keyword evidence="9" id="KW-0460">Magnesium</keyword>
<dbReference type="GO" id="GO:0046872">
    <property type="term" value="F:metal ion binding"/>
    <property type="evidence" value="ECO:0007669"/>
    <property type="project" value="UniProtKB-KW"/>
</dbReference>
<evidence type="ECO:0000256" key="13">
    <source>
        <dbReference type="ARBA" id="ARBA00023125"/>
    </source>
</evidence>
<dbReference type="Gene3D" id="3.30.420.10">
    <property type="entry name" value="Ribonuclease H-like superfamily/Ribonuclease H"/>
    <property type="match status" value="1"/>
</dbReference>
<reference evidence="18" key="1">
    <citation type="submission" date="2018-04" db="EMBL/GenBank/DDBJ databases">
        <title>Transcriptome of Schizaphis graminum biotype I.</title>
        <authorList>
            <person name="Scully E.D."/>
            <person name="Geib S.M."/>
            <person name="Palmer N.A."/>
            <person name="Koch K."/>
            <person name="Bradshaw J."/>
            <person name="Heng-Moss T."/>
            <person name="Sarath G."/>
        </authorList>
    </citation>
    <scope>NUCLEOTIDE SEQUENCE</scope>
</reference>
<dbReference type="GO" id="GO:0003964">
    <property type="term" value="F:RNA-directed DNA polymerase activity"/>
    <property type="evidence" value="ECO:0007669"/>
    <property type="project" value="UniProtKB-KW"/>
</dbReference>
<dbReference type="AlphaFoldDB" id="A0A2S2NSD6"/>
<dbReference type="InterPro" id="IPR043128">
    <property type="entry name" value="Rev_trsase/Diguanyl_cyclase"/>
</dbReference>
<evidence type="ECO:0000256" key="11">
    <source>
        <dbReference type="ARBA" id="ARBA00022918"/>
    </source>
</evidence>
<feature type="domain" description="Reverse transcriptase" evidence="16">
    <location>
        <begin position="32"/>
        <end position="212"/>
    </location>
</feature>
<dbReference type="Gene3D" id="3.10.10.10">
    <property type="entry name" value="HIV Type 1 Reverse Transcriptase, subunit A, domain 1"/>
    <property type="match status" value="1"/>
</dbReference>
<dbReference type="InterPro" id="IPR056924">
    <property type="entry name" value="SH3_Tf2-1"/>
</dbReference>
<keyword evidence="6" id="KW-0064">Aspartyl protease</keyword>
<keyword evidence="12" id="KW-0808">Transferase</keyword>